<dbReference type="GO" id="GO:0005886">
    <property type="term" value="C:plasma membrane"/>
    <property type="evidence" value="ECO:0007669"/>
    <property type="project" value="UniProtKB-SubCell"/>
</dbReference>
<feature type="domain" description="MgtC/SapB/SrpB/YhiD N-terminal" evidence="8">
    <location>
        <begin position="17"/>
        <end position="141"/>
    </location>
</feature>
<feature type="transmembrane region" description="Helical" evidence="7">
    <location>
        <begin position="122"/>
        <end position="139"/>
    </location>
</feature>
<dbReference type="InterPro" id="IPR003416">
    <property type="entry name" value="MgtC/SapB/SrpB/YhiD_fam"/>
</dbReference>
<keyword evidence="6 7" id="KW-0472">Membrane</keyword>
<name>A0A934PB13_9STRE</name>
<proteinExistence type="inferred from homology"/>
<comment type="subcellular location">
    <subcellularLocation>
        <location evidence="1">Cell membrane</location>
        <topology evidence="1">Multi-pass membrane protein</topology>
    </subcellularLocation>
</comment>
<gene>
    <name evidence="9" type="ORF">JHK64_06905</name>
</gene>
<evidence type="ECO:0000256" key="3">
    <source>
        <dbReference type="ARBA" id="ARBA00022475"/>
    </source>
</evidence>
<comment type="caution">
    <text evidence="9">The sequence shown here is derived from an EMBL/GenBank/DDBJ whole genome shotgun (WGS) entry which is preliminary data.</text>
</comment>
<dbReference type="RefSeq" id="WP_199568260.1">
    <property type="nucleotide sequence ID" value="NZ_JAENBP010000010.1"/>
</dbReference>
<evidence type="ECO:0000256" key="7">
    <source>
        <dbReference type="SAM" id="Phobius"/>
    </source>
</evidence>
<dbReference type="EMBL" id="JAENBP010000010">
    <property type="protein sequence ID" value="MBJ8350349.1"/>
    <property type="molecule type" value="Genomic_DNA"/>
</dbReference>
<keyword evidence="10" id="KW-1185">Reference proteome</keyword>
<keyword evidence="4 7" id="KW-0812">Transmembrane</keyword>
<evidence type="ECO:0000256" key="2">
    <source>
        <dbReference type="ARBA" id="ARBA00009298"/>
    </source>
</evidence>
<organism evidence="9 10">
    <name type="scientific">Streptococcus zalophi</name>
    <dbReference type="NCBI Taxonomy" id="640031"/>
    <lineage>
        <taxon>Bacteria</taxon>
        <taxon>Bacillati</taxon>
        <taxon>Bacillota</taxon>
        <taxon>Bacilli</taxon>
        <taxon>Lactobacillales</taxon>
        <taxon>Streptococcaceae</taxon>
        <taxon>Streptococcus</taxon>
    </lineage>
</organism>
<evidence type="ECO:0000256" key="1">
    <source>
        <dbReference type="ARBA" id="ARBA00004651"/>
    </source>
</evidence>
<feature type="transmembrane region" description="Helical" evidence="7">
    <location>
        <begin position="71"/>
        <end position="90"/>
    </location>
</feature>
<sequence length="234" mass="25555">MLTSGGLNIDEIFLRCIMSIVLGGIVGYERGVKNQAAGLRTYILVCLGASIVMMTNQFIVHEYGTGDPSRMGAQVISGLGFLGAGTILITNRNKIKGLTTAAGLWSSACIGLAIGIGFYKGAIVAAILLIAIMTIFTPVKKYLNSKTKIAEYYIVFSSMEAYNRLLIYLSTSGIKIIDMQNGIGNLDEERKLTSINSTKISCYMELQLNEKFDHLKLMENLSEIVGVIYVEEIR</sequence>
<dbReference type="PANTHER" id="PTHR33778">
    <property type="entry name" value="PROTEIN MGTC"/>
    <property type="match status" value="1"/>
</dbReference>
<dbReference type="PRINTS" id="PR01837">
    <property type="entry name" value="MGTCSAPBPROT"/>
</dbReference>
<keyword evidence="3" id="KW-1003">Cell membrane</keyword>
<evidence type="ECO:0000256" key="6">
    <source>
        <dbReference type="ARBA" id="ARBA00023136"/>
    </source>
</evidence>
<dbReference type="Pfam" id="PF02308">
    <property type="entry name" value="MgtC"/>
    <property type="match status" value="1"/>
</dbReference>
<dbReference type="AlphaFoldDB" id="A0A934PB13"/>
<feature type="transmembrane region" description="Helical" evidence="7">
    <location>
        <begin position="97"/>
        <end position="116"/>
    </location>
</feature>
<dbReference type="InterPro" id="IPR049177">
    <property type="entry name" value="MgtC_SapB_SrpB_YhiD_N"/>
</dbReference>
<evidence type="ECO:0000259" key="8">
    <source>
        <dbReference type="Pfam" id="PF02308"/>
    </source>
</evidence>
<keyword evidence="5 7" id="KW-1133">Transmembrane helix</keyword>
<feature type="transmembrane region" description="Helical" evidence="7">
    <location>
        <begin position="12"/>
        <end position="29"/>
    </location>
</feature>
<comment type="similarity">
    <text evidence="2">Belongs to the MgtC/SapB family.</text>
</comment>
<evidence type="ECO:0000256" key="5">
    <source>
        <dbReference type="ARBA" id="ARBA00022989"/>
    </source>
</evidence>
<accession>A0A934PB13</accession>
<evidence type="ECO:0000313" key="10">
    <source>
        <dbReference type="Proteomes" id="UP000644875"/>
    </source>
</evidence>
<evidence type="ECO:0000313" key="9">
    <source>
        <dbReference type="EMBL" id="MBJ8350349.1"/>
    </source>
</evidence>
<feature type="transmembrane region" description="Helical" evidence="7">
    <location>
        <begin position="41"/>
        <end position="59"/>
    </location>
</feature>
<reference evidence="9 10" key="1">
    <citation type="journal article" date="2021" name="Int. J. Syst. Evol. Microbiol.">
        <title>Streptococcus vicugnae sp. nov., isolated from faeces of alpacas (Vicugna pacos) and cattle (Bos taurus), Streptococcus zalophi sp. nov., and Streptococcus pacificus sp. nov., isolated from respiratory tract of California sea lions (Zalophus californianus).</title>
        <authorList>
            <person name="Volokhov D.V."/>
            <person name="Zagorodnyaya T.A."/>
            <person name="Shen Z."/>
            <person name="Blom J."/>
            <person name="Furtak V.A."/>
            <person name="Eisenberg T."/>
            <person name="Fan P."/>
            <person name="Jeong K.C."/>
            <person name="Gao Y."/>
            <person name="Zhang S."/>
            <person name="Amselle M."/>
        </authorList>
    </citation>
    <scope>NUCLEOTIDE SEQUENCE [LARGE SCALE GENOMIC DNA]</scope>
    <source>
        <strain evidence="10">CSL7508-lung</strain>
    </source>
</reference>
<dbReference type="Proteomes" id="UP000644875">
    <property type="component" value="Unassembled WGS sequence"/>
</dbReference>
<evidence type="ECO:0000256" key="4">
    <source>
        <dbReference type="ARBA" id="ARBA00022692"/>
    </source>
</evidence>
<dbReference type="PANTHER" id="PTHR33778:SF1">
    <property type="entry name" value="MAGNESIUM TRANSPORTER YHID-RELATED"/>
    <property type="match status" value="1"/>
</dbReference>
<protein>
    <submittedName>
        <fullName evidence="9">MgtC/SapB family protein</fullName>
    </submittedName>
</protein>